<dbReference type="PANTHER" id="PTHR30411">
    <property type="entry name" value="CYTOPLASMIC PROTEIN"/>
    <property type="match status" value="1"/>
</dbReference>
<dbReference type="InterPro" id="IPR027565">
    <property type="entry name" value="Cupin_WbuC"/>
</dbReference>
<dbReference type="CDD" id="cd04333">
    <property type="entry name" value="ProX_deacylase"/>
    <property type="match status" value="1"/>
</dbReference>
<evidence type="ECO:0000259" key="1">
    <source>
        <dbReference type="Pfam" id="PF04073"/>
    </source>
</evidence>
<dbReference type="HOGENOM" id="CLU_905299_0_0_0"/>
<dbReference type="InterPro" id="IPR007214">
    <property type="entry name" value="YbaK/aa-tRNA-synth-assoc-dom"/>
</dbReference>
<dbReference type="OrthoDB" id="981227at2"/>
<evidence type="ECO:0000259" key="2">
    <source>
        <dbReference type="Pfam" id="PF19480"/>
    </source>
</evidence>
<dbReference type="KEGG" id="din:Selin_0563"/>
<dbReference type="PANTHER" id="PTHR30411:SF1">
    <property type="entry name" value="CYTOPLASMIC PROTEIN"/>
    <property type="match status" value="1"/>
</dbReference>
<reference evidence="3 4" key="1">
    <citation type="submission" date="2010-12" db="EMBL/GenBank/DDBJ databases">
        <title>Complete sequence of Desulfurispirillum indicum S5.</title>
        <authorList>
            <consortium name="US DOE Joint Genome Institute"/>
            <person name="Lucas S."/>
            <person name="Copeland A."/>
            <person name="Lapidus A."/>
            <person name="Cheng J.-F."/>
            <person name="Goodwin L."/>
            <person name="Pitluck S."/>
            <person name="Chertkov O."/>
            <person name="Held B."/>
            <person name="Detter J.C."/>
            <person name="Han C."/>
            <person name="Tapia R."/>
            <person name="Land M."/>
            <person name="Hauser L."/>
            <person name="Kyrpides N."/>
            <person name="Ivanova N."/>
            <person name="Mikhailova N."/>
            <person name="Haggblom M."/>
            <person name="Rauschenbach I."/>
            <person name="Bini E."/>
            <person name="Woyke T."/>
        </authorList>
    </citation>
    <scope>NUCLEOTIDE SEQUENCE [LARGE SCALE GENOMIC DNA]</scope>
    <source>
        <strain evidence="4">ATCC BAA-1389 / DSM 22839 / S5</strain>
    </source>
</reference>
<dbReference type="NCBIfam" id="TIGR04366">
    <property type="entry name" value="cupin_WbuC"/>
    <property type="match status" value="1"/>
</dbReference>
<dbReference type="Proteomes" id="UP000002572">
    <property type="component" value="Chromosome"/>
</dbReference>
<dbReference type="InParanoid" id="E6W0X9"/>
<dbReference type="STRING" id="653733.Selin_0563"/>
<dbReference type="eggNOG" id="COG2606">
    <property type="taxonomic scope" value="Bacteria"/>
</dbReference>
<dbReference type="Gene3D" id="3.90.960.10">
    <property type="entry name" value="YbaK/aminoacyl-tRNA synthetase-associated domain"/>
    <property type="match status" value="1"/>
</dbReference>
<dbReference type="InterPro" id="IPR046058">
    <property type="entry name" value="WbuC_cupin"/>
</dbReference>
<dbReference type="RefSeq" id="WP_013505199.1">
    <property type="nucleotide sequence ID" value="NC_014836.1"/>
</dbReference>
<dbReference type="GO" id="GO:0004812">
    <property type="term" value="F:aminoacyl-tRNA ligase activity"/>
    <property type="evidence" value="ECO:0007669"/>
    <property type="project" value="UniProtKB-KW"/>
</dbReference>
<sequence length="307" mass="33970">MKRLDCSLFHSLAQRARENPRKQHIDEFHSSTDGTIRRLLHALEPDGYIRPFASHGTDKMLLCVQGKFLVATFTPDNTIDDISILGSDLHCRGAEIPSGTFHSVLALEPSSILYESHYGKPQRFTEAPWAPEHSDREGAKAFLQRIILANSREQVLSHLLNHGMMERYYDHKTPTRTAEEAAAALNVNVSQIAKSIVLSDDTAQCIIVVLPGDRRIDMGKVRQHFGHRFTMASPERTLAATGFLAGSVSPFALLGALPIYADISLKSHPEIFPAAGGINNGFRTSFHELTTLLGLRKCDFARDTQGA</sequence>
<feature type="domain" description="YbaK/aminoacyl-tRNA synthetase-associated" evidence="1">
    <location>
        <begin position="174"/>
        <end position="277"/>
    </location>
</feature>
<accession>E6W0X9</accession>
<dbReference type="InterPro" id="IPR036754">
    <property type="entry name" value="YbaK/aa-tRNA-synt-asso_dom_sf"/>
</dbReference>
<gene>
    <name evidence="3" type="ordered locus">Selin_0563</name>
</gene>
<evidence type="ECO:0000313" key="4">
    <source>
        <dbReference type="Proteomes" id="UP000002572"/>
    </source>
</evidence>
<keyword evidence="3" id="KW-0030">Aminoacyl-tRNA synthetase</keyword>
<dbReference type="Pfam" id="PF19480">
    <property type="entry name" value="DUF6016"/>
    <property type="match status" value="1"/>
</dbReference>
<keyword evidence="3" id="KW-0436">Ligase</keyword>
<proteinExistence type="predicted"/>
<dbReference type="Pfam" id="PF04073">
    <property type="entry name" value="tRNA_edit"/>
    <property type="match status" value="1"/>
</dbReference>
<evidence type="ECO:0000313" key="3">
    <source>
        <dbReference type="EMBL" id="ADU65311.1"/>
    </source>
</evidence>
<dbReference type="EMBL" id="CP002432">
    <property type="protein sequence ID" value="ADU65311.1"/>
    <property type="molecule type" value="Genomic_DNA"/>
</dbReference>
<dbReference type="AlphaFoldDB" id="E6W0X9"/>
<name>E6W0X9_DESIS</name>
<organism evidence="3 4">
    <name type="scientific">Desulfurispirillum indicum (strain ATCC BAA-1389 / DSM 22839 / S5)</name>
    <dbReference type="NCBI Taxonomy" id="653733"/>
    <lineage>
        <taxon>Bacteria</taxon>
        <taxon>Pseudomonadati</taxon>
        <taxon>Chrysiogenota</taxon>
        <taxon>Chrysiogenia</taxon>
        <taxon>Chrysiogenales</taxon>
        <taxon>Chrysiogenaceae</taxon>
        <taxon>Desulfurispirillum</taxon>
    </lineage>
</organism>
<feature type="domain" description="Cupin fold metalloprotein WbuC cupin" evidence="2">
    <location>
        <begin position="5"/>
        <end position="80"/>
    </location>
</feature>
<keyword evidence="4" id="KW-1185">Reference proteome</keyword>
<dbReference type="SUPFAM" id="SSF55826">
    <property type="entry name" value="YbaK/ProRS associated domain"/>
    <property type="match status" value="1"/>
</dbReference>
<dbReference type="GO" id="GO:0002161">
    <property type="term" value="F:aminoacyl-tRNA deacylase activity"/>
    <property type="evidence" value="ECO:0007669"/>
    <property type="project" value="InterPro"/>
</dbReference>
<protein>
    <submittedName>
        <fullName evidence="3">YbaK/prolyl-tRNA synthetase associated region</fullName>
    </submittedName>
</protein>